<gene>
    <name evidence="2" type="ORF">SAMN02745124_00195</name>
</gene>
<name>A0A1M5S747_9BACT</name>
<keyword evidence="1" id="KW-1133">Transmembrane helix</keyword>
<evidence type="ECO:0000256" key="1">
    <source>
        <dbReference type="SAM" id="Phobius"/>
    </source>
</evidence>
<evidence type="ECO:0000313" key="3">
    <source>
        <dbReference type="Proteomes" id="UP000184139"/>
    </source>
</evidence>
<keyword evidence="1" id="KW-0472">Membrane</keyword>
<dbReference type="Proteomes" id="UP000184139">
    <property type="component" value="Unassembled WGS sequence"/>
</dbReference>
<organism evidence="2 3">
    <name type="scientific">Desulfofustis glycolicus DSM 9705</name>
    <dbReference type="NCBI Taxonomy" id="1121409"/>
    <lineage>
        <taxon>Bacteria</taxon>
        <taxon>Pseudomonadati</taxon>
        <taxon>Thermodesulfobacteriota</taxon>
        <taxon>Desulfobulbia</taxon>
        <taxon>Desulfobulbales</taxon>
        <taxon>Desulfocapsaceae</taxon>
        <taxon>Desulfofustis</taxon>
    </lineage>
</organism>
<dbReference type="EMBL" id="FQXS01000001">
    <property type="protein sequence ID" value="SHH34270.1"/>
    <property type="molecule type" value="Genomic_DNA"/>
</dbReference>
<accession>A0A1M5S747</accession>
<reference evidence="2 3" key="1">
    <citation type="submission" date="2016-11" db="EMBL/GenBank/DDBJ databases">
        <authorList>
            <person name="Jaros S."/>
            <person name="Januszkiewicz K."/>
            <person name="Wedrychowicz H."/>
        </authorList>
    </citation>
    <scope>NUCLEOTIDE SEQUENCE [LARGE SCALE GENOMIC DNA]</scope>
    <source>
        <strain evidence="2 3">DSM 9705</strain>
    </source>
</reference>
<proteinExistence type="predicted"/>
<dbReference type="AlphaFoldDB" id="A0A1M5S747"/>
<feature type="transmembrane region" description="Helical" evidence="1">
    <location>
        <begin position="70"/>
        <end position="86"/>
    </location>
</feature>
<keyword evidence="3" id="KW-1185">Reference proteome</keyword>
<evidence type="ECO:0000313" key="2">
    <source>
        <dbReference type="EMBL" id="SHH34270.1"/>
    </source>
</evidence>
<sequence length="184" mass="20971">MSEQAKSSIDQTKLHDLLFDVRRSVRYHNRRRLFYDRICKGSDALTAIFGSATIITLLGSTKVVPPETPMYMAGITAILSVINLVFDTKENARLHHDLARDFITIEKNLIAPHLTPEKFAEAEARRLDIEAEEPPVLKVLDLTCHNDLLKAMGYEEEHYYKIGFWRSAFANFFDLFPGSIKKAG</sequence>
<protein>
    <recommendedName>
        <fullName evidence="4">SMODS and SLOG-associating 2TM effector domain-containing protein</fullName>
    </recommendedName>
</protein>
<keyword evidence="1" id="KW-0812">Transmembrane</keyword>
<evidence type="ECO:0008006" key="4">
    <source>
        <dbReference type="Google" id="ProtNLM"/>
    </source>
</evidence>
<feature type="transmembrane region" description="Helical" evidence="1">
    <location>
        <begin position="38"/>
        <end position="58"/>
    </location>
</feature>